<evidence type="ECO:0000313" key="3">
    <source>
        <dbReference type="EMBL" id="MBF8191564.1"/>
    </source>
</evidence>
<sequence length="358" mass="39307">MCHAPEAGIRAESFSIKLDLRLEGAGSEQAKAASYGFEIGRDPAHGAGPVVLREECQVELADGTAEGFVLAAGRLAVAPMKYGGEAGKWAAHGRRERRDRLFLPLLGLDSPLREVESALLGMRFYELDSTILRNIDDDTERHTSLGPRGEHLGHVLGALSEAFPETKDYLDGWIRAIIPQALGVDERREGEFSTVRARFWTGEPHLPFRSAVNRGATREGDPHVSIFQRQELSEGTVRAAGVLAALFQPGTFDGSIPLVAIEEPEMAIHPSNAAALFEAIEAASARTQVIVTTQSSDLLDDEYVKPEHLRMVEMVRGVTRIGELDEHTRRHLTERPDQIAVMHRQGHLRPADPDTGRP</sequence>
<dbReference type="SUPFAM" id="SSF52540">
    <property type="entry name" value="P-loop containing nucleoside triphosphate hydrolases"/>
    <property type="match status" value="1"/>
</dbReference>
<reference evidence="3" key="1">
    <citation type="submission" date="2020-11" db="EMBL/GenBank/DDBJ databases">
        <title>Whole-genome analyses of Nonomuraea sp. K274.</title>
        <authorList>
            <person name="Veyisoglu A."/>
        </authorList>
    </citation>
    <scope>NUCLEOTIDE SEQUENCE</scope>
    <source>
        <strain evidence="3">K274</strain>
    </source>
</reference>
<evidence type="ECO:0000259" key="2">
    <source>
        <dbReference type="Pfam" id="PF13304"/>
    </source>
</evidence>
<protein>
    <submittedName>
        <fullName evidence="3">ATP-binding protein</fullName>
    </submittedName>
</protein>
<keyword evidence="1" id="KW-0227">DNA damage</keyword>
<accession>A0A931AJJ6</accession>
<keyword evidence="3" id="KW-0547">Nucleotide-binding</keyword>
<evidence type="ECO:0000256" key="1">
    <source>
        <dbReference type="ARBA" id="ARBA00023236"/>
    </source>
</evidence>
<dbReference type="EMBL" id="JADOGI010000166">
    <property type="protein sequence ID" value="MBF8191564.1"/>
    <property type="molecule type" value="Genomic_DNA"/>
</dbReference>
<dbReference type="GO" id="GO:0016887">
    <property type="term" value="F:ATP hydrolysis activity"/>
    <property type="evidence" value="ECO:0007669"/>
    <property type="project" value="InterPro"/>
</dbReference>
<name>A0A931AJJ6_9ACTN</name>
<proteinExistence type="predicted"/>
<dbReference type="Proteomes" id="UP000605361">
    <property type="component" value="Unassembled WGS sequence"/>
</dbReference>
<keyword evidence="1" id="KW-0742">SOS response</keyword>
<organism evidence="3 4">
    <name type="scientific">Nonomuraea cypriaca</name>
    <dbReference type="NCBI Taxonomy" id="1187855"/>
    <lineage>
        <taxon>Bacteria</taxon>
        <taxon>Bacillati</taxon>
        <taxon>Actinomycetota</taxon>
        <taxon>Actinomycetes</taxon>
        <taxon>Streptosporangiales</taxon>
        <taxon>Streptosporangiaceae</taxon>
        <taxon>Nonomuraea</taxon>
    </lineage>
</organism>
<dbReference type="InterPro" id="IPR003959">
    <property type="entry name" value="ATPase_AAA_core"/>
</dbReference>
<dbReference type="GO" id="GO:0009432">
    <property type="term" value="P:SOS response"/>
    <property type="evidence" value="ECO:0007669"/>
    <property type="project" value="UniProtKB-KW"/>
</dbReference>
<dbReference type="GO" id="GO:0005524">
    <property type="term" value="F:ATP binding"/>
    <property type="evidence" value="ECO:0007669"/>
    <property type="project" value="UniProtKB-KW"/>
</dbReference>
<dbReference type="PANTHER" id="PTHR32182">
    <property type="entry name" value="DNA REPLICATION AND REPAIR PROTEIN RECF"/>
    <property type="match status" value="1"/>
</dbReference>
<dbReference type="InterPro" id="IPR027417">
    <property type="entry name" value="P-loop_NTPase"/>
</dbReference>
<dbReference type="GO" id="GO:0006302">
    <property type="term" value="P:double-strand break repair"/>
    <property type="evidence" value="ECO:0007669"/>
    <property type="project" value="TreeGrafter"/>
</dbReference>
<dbReference type="AlphaFoldDB" id="A0A931AJJ6"/>
<dbReference type="Gene3D" id="3.40.50.300">
    <property type="entry name" value="P-loop containing nucleotide triphosphate hydrolases"/>
    <property type="match status" value="1"/>
</dbReference>
<dbReference type="Pfam" id="PF13304">
    <property type="entry name" value="AAA_21"/>
    <property type="match status" value="1"/>
</dbReference>
<evidence type="ECO:0000313" key="4">
    <source>
        <dbReference type="Proteomes" id="UP000605361"/>
    </source>
</evidence>
<keyword evidence="3" id="KW-0067">ATP-binding</keyword>
<keyword evidence="4" id="KW-1185">Reference proteome</keyword>
<feature type="domain" description="ATPase AAA-type core" evidence="2">
    <location>
        <begin position="227"/>
        <end position="300"/>
    </location>
</feature>
<dbReference type="PANTHER" id="PTHR32182:SF25">
    <property type="entry name" value="SLR1056 PROTEIN"/>
    <property type="match status" value="1"/>
</dbReference>
<dbReference type="RefSeq" id="WP_195900472.1">
    <property type="nucleotide sequence ID" value="NZ_JADOGI010000166.1"/>
</dbReference>
<gene>
    <name evidence="3" type="ORF">ITP53_38890</name>
</gene>
<comment type="caution">
    <text evidence="3">The sequence shown here is derived from an EMBL/GenBank/DDBJ whole genome shotgun (WGS) entry which is preliminary data.</text>
</comment>
<dbReference type="GO" id="GO:0000731">
    <property type="term" value="P:DNA synthesis involved in DNA repair"/>
    <property type="evidence" value="ECO:0007669"/>
    <property type="project" value="TreeGrafter"/>
</dbReference>